<dbReference type="SUPFAM" id="SSF54928">
    <property type="entry name" value="RNA-binding domain, RBD"/>
    <property type="match status" value="1"/>
</dbReference>
<evidence type="ECO:0000313" key="13">
    <source>
        <dbReference type="Proteomes" id="UP000596660"/>
    </source>
</evidence>
<dbReference type="PRINTS" id="PR01848">
    <property type="entry name" value="U2AUXFACTOR"/>
</dbReference>
<feature type="compositionally biased region" description="Basic and acidic residues" evidence="9">
    <location>
        <begin position="378"/>
        <end position="406"/>
    </location>
</feature>
<evidence type="ECO:0000256" key="7">
    <source>
        <dbReference type="PROSITE-ProRule" id="PRU00176"/>
    </source>
</evidence>
<evidence type="ECO:0000256" key="1">
    <source>
        <dbReference type="ARBA" id="ARBA00022723"/>
    </source>
</evidence>
<feature type="region of interest" description="Disordered" evidence="9">
    <location>
        <begin position="1"/>
        <end position="25"/>
    </location>
</feature>
<keyword evidence="1 8" id="KW-0479">Metal-binding</keyword>
<feature type="compositionally biased region" description="Basic and acidic residues" evidence="9">
    <location>
        <begin position="1"/>
        <end position="13"/>
    </location>
</feature>
<feature type="compositionally biased region" description="Basic and acidic residues" evidence="9">
    <location>
        <begin position="478"/>
        <end position="492"/>
    </location>
</feature>
<dbReference type="Gramene" id="AUR62033228-RA">
    <property type="protein sequence ID" value="AUR62033228-RA:cds"/>
    <property type="gene ID" value="AUR62033228"/>
</dbReference>
<organism evidence="12 13">
    <name type="scientific">Chenopodium quinoa</name>
    <name type="common">Quinoa</name>
    <dbReference type="NCBI Taxonomy" id="63459"/>
    <lineage>
        <taxon>Eukaryota</taxon>
        <taxon>Viridiplantae</taxon>
        <taxon>Streptophyta</taxon>
        <taxon>Embryophyta</taxon>
        <taxon>Tracheophyta</taxon>
        <taxon>Spermatophyta</taxon>
        <taxon>Magnoliopsida</taxon>
        <taxon>eudicotyledons</taxon>
        <taxon>Gunneridae</taxon>
        <taxon>Pentapetalae</taxon>
        <taxon>Caryophyllales</taxon>
        <taxon>Chenopodiaceae</taxon>
        <taxon>Chenopodioideae</taxon>
        <taxon>Atripliceae</taxon>
        <taxon>Chenopodium</taxon>
    </lineage>
</organism>
<dbReference type="InterPro" id="IPR000571">
    <property type="entry name" value="Znf_CCCH"/>
</dbReference>
<keyword evidence="3 8" id="KW-0863">Zinc-finger</keyword>
<dbReference type="GO" id="GO:0089701">
    <property type="term" value="C:U2AF complex"/>
    <property type="evidence" value="ECO:0007669"/>
    <property type="project" value="InterPro"/>
</dbReference>
<dbReference type="AlphaFoldDB" id="A0A803MPM7"/>
<feature type="compositionally biased region" description="Basic and acidic residues" evidence="9">
    <location>
        <begin position="564"/>
        <end position="574"/>
    </location>
</feature>
<dbReference type="InterPro" id="IPR000504">
    <property type="entry name" value="RRM_dom"/>
</dbReference>
<protein>
    <recommendedName>
        <fullName evidence="14">Zinc finger CCCH domain-containing protein 5</fullName>
    </recommendedName>
</protein>
<evidence type="ECO:0000256" key="6">
    <source>
        <dbReference type="ARBA" id="ARBA00023125"/>
    </source>
</evidence>
<feature type="domain" description="RRM" evidence="10">
    <location>
        <begin position="96"/>
        <end position="187"/>
    </location>
</feature>
<feature type="compositionally biased region" description="Basic and acidic residues" evidence="9">
    <location>
        <begin position="536"/>
        <end position="553"/>
    </location>
</feature>
<dbReference type="InterPro" id="IPR012677">
    <property type="entry name" value="Nucleotide-bd_a/b_plait_sf"/>
</dbReference>
<feature type="domain" description="C3H1-type" evidence="11">
    <location>
        <begin position="64"/>
        <end position="92"/>
    </location>
</feature>
<dbReference type="InterPro" id="IPR009145">
    <property type="entry name" value="U2AF_small"/>
</dbReference>
<dbReference type="PROSITE" id="PS50102">
    <property type="entry name" value="RRM"/>
    <property type="match status" value="1"/>
</dbReference>
<dbReference type="Gene3D" id="3.30.70.330">
    <property type="match status" value="1"/>
</dbReference>
<feature type="region of interest" description="Disordered" evidence="9">
    <location>
        <begin position="326"/>
        <end position="646"/>
    </location>
</feature>
<evidence type="ECO:0000256" key="9">
    <source>
        <dbReference type="SAM" id="MobiDB-lite"/>
    </source>
</evidence>
<evidence type="ECO:0000256" key="8">
    <source>
        <dbReference type="PROSITE-ProRule" id="PRU00723"/>
    </source>
</evidence>
<keyword evidence="6" id="KW-0238">DNA-binding</keyword>
<reference evidence="12" key="1">
    <citation type="journal article" date="2017" name="Nature">
        <title>The genome of Chenopodium quinoa.</title>
        <authorList>
            <person name="Jarvis D.E."/>
            <person name="Ho Y.S."/>
            <person name="Lightfoot D.J."/>
            <person name="Schmoeckel S.M."/>
            <person name="Li B."/>
            <person name="Borm T.J.A."/>
            <person name="Ohyanagi H."/>
            <person name="Mineta K."/>
            <person name="Michell C.T."/>
            <person name="Saber N."/>
            <person name="Kharbatia N.M."/>
            <person name="Rupper R.R."/>
            <person name="Sharp A.R."/>
            <person name="Dally N."/>
            <person name="Boughton B.A."/>
            <person name="Woo Y.H."/>
            <person name="Gao G."/>
            <person name="Schijlen E.G.W.M."/>
            <person name="Guo X."/>
            <person name="Momin A.A."/>
            <person name="Negrao S."/>
            <person name="Al-Babili S."/>
            <person name="Gehring C."/>
            <person name="Roessner U."/>
            <person name="Jung C."/>
            <person name="Murphy K."/>
            <person name="Arold S.T."/>
            <person name="Gojobori T."/>
            <person name="van der Linden C.G."/>
            <person name="van Loo E.N."/>
            <person name="Jellen E.N."/>
            <person name="Maughan P.J."/>
            <person name="Tester M."/>
        </authorList>
    </citation>
    <scope>NUCLEOTIDE SEQUENCE [LARGE SCALE GENOMIC DNA]</scope>
    <source>
        <strain evidence="12">cv. PI 614886</strain>
    </source>
</reference>
<dbReference type="Pfam" id="PF00642">
    <property type="entry name" value="zf-CCCH"/>
    <property type="match status" value="1"/>
</dbReference>
<keyword evidence="5 7" id="KW-0694">RNA-binding</keyword>
<keyword evidence="13" id="KW-1185">Reference proteome</keyword>
<feature type="compositionally biased region" description="Basic and acidic residues" evidence="9">
    <location>
        <begin position="500"/>
        <end position="519"/>
    </location>
</feature>
<feature type="region of interest" description="Disordered" evidence="9">
    <location>
        <begin position="667"/>
        <end position="699"/>
    </location>
</feature>
<keyword evidence="2" id="KW-0677">Repeat</keyword>
<evidence type="ECO:0000256" key="3">
    <source>
        <dbReference type="ARBA" id="ARBA00022771"/>
    </source>
</evidence>
<feature type="compositionally biased region" description="Basic and acidic residues" evidence="9">
    <location>
        <begin position="254"/>
        <end position="264"/>
    </location>
</feature>
<name>A0A803MPM7_CHEQI</name>
<dbReference type="GO" id="GO:0003723">
    <property type="term" value="F:RNA binding"/>
    <property type="evidence" value="ECO:0007669"/>
    <property type="project" value="UniProtKB-UniRule"/>
</dbReference>
<evidence type="ECO:0000256" key="4">
    <source>
        <dbReference type="ARBA" id="ARBA00022833"/>
    </source>
</evidence>
<evidence type="ECO:0000259" key="10">
    <source>
        <dbReference type="PROSITE" id="PS50102"/>
    </source>
</evidence>
<evidence type="ECO:0000259" key="11">
    <source>
        <dbReference type="PROSITE" id="PS50103"/>
    </source>
</evidence>
<feature type="compositionally biased region" description="Basic residues" evidence="9">
    <location>
        <begin position="332"/>
        <end position="350"/>
    </location>
</feature>
<evidence type="ECO:0000256" key="2">
    <source>
        <dbReference type="ARBA" id="ARBA00022737"/>
    </source>
</evidence>
<dbReference type="GO" id="GO:0000398">
    <property type="term" value="P:mRNA splicing, via spliceosome"/>
    <property type="evidence" value="ECO:0007669"/>
    <property type="project" value="InterPro"/>
</dbReference>
<feature type="compositionally biased region" description="Basic and acidic residues" evidence="9">
    <location>
        <begin position="584"/>
        <end position="597"/>
    </location>
</feature>
<dbReference type="PANTHER" id="PTHR12620">
    <property type="entry name" value="U2 SNRNP AUXILIARY FACTOR, SMALL SUBUNIT"/>
    <property type="match status" value="1"/>
</dbReference>
<proteinExistence type="predicted"/>
<feature type="compositionally biased region" description="Basic and acidic residues" evidence="9">
    <location>
        <begin position="425"/>
        <end position="444"/>
    </location>
</feature>
<dbReference type="PROSITE" id="PS50103">
    <property type="entry name" value="ZF_C3H1"/>
    <property type="match status" value="1"/>
</dbReference>
<dbReference type="InterPro" id="IPR035979">
    <property type="entry name" value="RBD_domain_sf"/>
</dbReference>
<evidence type="ECO:0008006" key="14">
    <source>
        <dbReference type="Google" id="ProtNLM"/>
    </source>
</evidence>
<dbReference type="Pfam" id="PF00076">
    <property type="entry name" value="RRM_1"/>
    <property type="match status" value="1"/>
</dbReference>
<feature type="compositionally biased region" description="Basic and acidic residues" evidence="9">
    <location>
        <begin position="351"/>
        <end position="362"/>
    </location>
</feature>
<accession>A0A803MPM7</accession>
<keyword evidence="4 8" id="KW-0862">Zinc</keyword>
<dbReference type="Proteomes" id="UP000596660">
    <property type="component" value="Unplaced"/>
</dbReference>
<dbReference type="GO" id="GO:0008270">
    <property type="term" value="F:zinc ion binding"/>
    <property type="evidence" value="ECO:0007669"/>
    <property type="project" value="UniProtKB-KW"/>
</dbReference>
<evidence type="ECO:0000313" key="12">
    <source>
        <dbReference type="EnsemblPlants" id="AUR62033228-RA:cds"/>
    </source>
</evidence>
<dbReference type="EnsemblPlants" id="AUR62033228-RA">
    <property type="protein sequence ID" value="AUR62033228-RA:cds"/>
    <property type="gene ID" value="AUR62033228"/>
</dbReference>
<dbReference type="GO" id="GO:0003677">
    <property type="term" value="F:DNA binding"/>
    <property type="evidence" value="ECO:0007669"/>
    <property type="project" value="UniProtKB-KW"/>
</dbReference>
<feature type="compositionally biased region" description="Basic and acidic residues" evidence="9">
    <location>
        <begin position="674"/>
        <end position="699"/>
    </location>
</feature>
<feature type="zinc finger region" description="C3H1-type" evidence="8">
    <location>
        <begin position="64"/>
        <end position="92"/>
    </location>
</feature>
<evidence type="ECO:0000256" key="5">
    <source>
        <dbReference type="ARBA" id="ARBA00022884"/>
    </source>
</evidence>
<dbReference type="FunFam" id="3.30.70.330:FF:000318">
    <property type="entry name" value="Zinc finger CCCH domain-containing protein 5"/>
    <property type="match status" value="1"/>
</dbReference>
<feature type="region of interest" description="Disordered" evidence="9">
    <location>
        <begin position="254"/>
        <end position="294"/>
    </location>
</feature>
<sequence length="802" mass="92485">RCKLDEESKKELANNENASEANEDDDWEYIEEGPAEIIWKGNEIIVKKKKIRVPKKAPEILKENQDKAHCPFHLKTGVCRFGARCSRVHFYPDKACTILIKNMYNGPGLAWEQDEGLEHTDEEVKQSFEDFYEDVHTEFLKFGELVNFKVCKNGSSHLRGNVYVHYKSLESAMLAYQSTNGRYFAGKLSCSRGSACNFIHCFRNPGGDYEWADWDKPAPRYWLKKMAALFGYTSDDFTDEVCLRYHSRRSRSRGLDIPHRKSLSDEDDGYKSRRGRHSPHRGDGRETSNLGKEMQKERTYLDYRCFKHSETDNVDVSEGITDGHRSVVGIKKSSKKRKRERVYHSRRSRSRGLDSPHRKSWSDEDDGYKRRRGRYSPRRGDDRETSNLDREMQEERRTCQDSRFDVSEGSTDGQGYVAGTKRSSQKRERERLFTDQDNKSRKVDANSSKGEIAEGGVSDRYHEHKSRSSSRQNGVAESARECPHNKVDKSDVGKSPYGEKNYDEFHRYKDKRVTAKKIEAASLNNSHGDSQDNEEDGHHSRSKEKTRMMKDEAESSSSASQCSDDSRLVKVEKRQQKKRRKSSRFKDKTRAQKDVRKSSRLQKQSGSTDTESDGDDDRHHRHSRIHSRPMIYDVESSDGNKLGRSRSYCGTCNQTARSDFMNPDVQGGILCRSSDGDKLHDSSNRDSAPERERKRPDEERMLQVYRSDEEATAPGMVATSLVHTSFKGTDNEAKGELEKACRLAALKKLEEIRMKKDTQTFHRREPIESLKICTEENIHGRVLEKANSSKVEVCEISIKRRI</sequence>
<reference evidence="12" key="2">
    <citation type="submission" date="2021-03" db="UniProtKB">
        <authorList>
            <consortium name="EnsemblPlants"/>
        </authorList>
    </citation>
    <scope>IDENTIFICATION</scope>
</reference>